<dbReference type="Proteomes" id="UP001596158">
    <property type="component" value="Unassembled WGS sequence"/>
</dbReference>
<sequence length="82" mass="9152">MSNNIQIFNGLKVKELNGKVEQIKSLISELVDETSENELNLAISEILKTLEIQTRGMSLNITKEGLKALSNLQSRNPIERGI</sequence>
<gene>
    <name evidence="1" type="ORF">ACFQGR_02185</name>
</gene>
<dbReference type="RefSeq" id="WP_137600930.1">
    <property type="nucleotide sequence ID" value="NZ_BJDT01000011.1"/>
</dbReference>
<proteinExistence type="predicted"/>
<protein>
    <submittedName>
        <fullName evidence="1">Uncharacterized protein</fullName>
    </submittedName>
</protein>
<accession>A0ABW1RS18</accession>
<evidence type="ECO:0000313" key="2">
    <source>
        <dbReference type="Proteomes" id="UP001596158"/>
    </source>
</evidence>
<reference evidence="2" key="1">
    <citation type="journal article" date="2019" name="Int. J. Syst. Evol. Microbiol.">
        <title>The Global Catalogue of Microorganisms (GCM) 10K type strain sequencing project: providing services to taxonomists for standard genome sequencing and annotation.</title>
        <authorList>
            <consortium name="The Broad Institute Genomics Platform"/>
            <consortium name="The Broad Institute Genome Sequencing Center for Infectious Disease"/>
            <person name="Wu L."/>
            <person name="Ma J."/>
        </authorList>
    </citation>
    <scope>NUCLEOTIDE SEQUENCE [LARGE SCALE GENOMIC DNA]</scope>
    <source>
        <strain evidence="2">CCM 8924</strain>
    </source>
</reference>
<name>A0ABW1RS18_9LACO</name>
<dbReference type="EMBL" id="JBHSSG010000008">
    <property type="protein sequence ID" value="MFC6178219.1"/>
    <property type="molecule type" value="Genomic_DNA"/>
</dbReference>
<comment type="caution">
    <text evidence="1">The sequence shown here is derived from an EMBL/GenBank/DDBJ whole genome shotgun (WGS) entry which is preliminary data.</text>
</comment>
<keyword evidence="2" id="KW-1185">Reference proteome</keyword>
<organism evidence="1 2">
    <name type="scientific">Weissella sagaensis</name>
    <dbReference type="NCBI Taxonomy" id="2559928"/>
    <lineage>
        <taxon>Bacteria</taxon>
        <taxon>Bacillati</taxon>
        <taxon>Bacillota</taxon>
        <taxon>Bacilli</taxon>
        <taxon>Lactobacillales</taxon>
        <taxon>Lactobacillaceae</taxon>
        <taxon>Weissella</taxon>
    </lineage>
</organism>
<evidence type="ECO:0000313" key="1">
    <source>
        <dbReference type="EMBL" id="MFC6178219.1"/>
    </source>
</evidence>